<reference evidence="2" key="1">
    <citation type="submission" date="2019-10" db="EMBL/GenBank/DDBJ databases">
        <authorList>
            <consortium name="Genoscope - CEA"/>
            <person name="William W."/>
        </authorList>
    </citation>
    <scope>NUCLEOTIDE SEQUENCE [LARGE SCALE GENOMIC DNA]</scope>
    <source>
        <strain evidence="2">BBR_PRJEB10992</strain>
    </source>
</reference>
<name>A0A7Z9BGV8_9CYAN</name>
<gene>
    <name evidence="2" type="ORF">PL8927_110066</name>
</gene>
<dbReference type="Pfam" id="PF01935">
    <property type="entry name" value="DUF87"/>
    <property type="match status" value="1"/>
</dbReference>
<keyword evidence="3" id="KW-1185">Reference proteome</keyword>
<accession>A0A7Z9BGV8</accession>
<dbReference type="PANTHER" id="PTHR42957">
    <property type="entry name" value="HELICASE MJ1565-RELATED"/>
    <property type="match status" value="1"/>
</dbReference>
<dbReference type="InterPro" id="IPR027417">
    <property type="entry name" value="P-loop_NTPase"/>
</dbReference>
<dbReference type="Gene3D" id="3.40.50.300">
    <property type="entry name" value="P-loop containing nucleotide triphosphate hydrolases"/>
    <property type="match status" value="2"/>
</dbReference>
<organism evidence="2 3">
    <name type="scientific">Planktothrix serta PCC 8927</name>
    <dbReference type="NCBI Taxonomy" id="671068"/>
    <lineage>
        <taxon>Bacteria</taxon>
        <taxon>Bacillati</taxon>
        <taxon>Cyanobacteriota</taxon>
        <taxon>Cyanophyceae</taxon>
        <taxon>Oscillatoriophycideae</taxon>
        <taxon>Oscillatoriales</taxon>
        <taxon>Microcoleaceae</taxon>
        <taxon>Planktothrix</taxon>
    </lineage>
</organism>
<dbReference type="SUPFAM" id="SSF52540">
    <property type="entry name" value="P-loop containing nucleoside triphosphate hydrolases"/>
    <property type="match status" value="1"/>
</dbReference>
<sequence length="1064" mass="122582">MFPLWIFQIHQLPDLRSQKYISLYGQGIRQKVLSSQKDFLLLLSEIGRVYKLTFSIRYLYTPNSSFDKRLGIYLVVSQSSEVEQNEQLKTDITKIFSQGFLSNFYQVAEILKPEQATPIKNLTWVTHIAEAIKYEEILINEPNYYEEKSENSKIKQLIKGCYVPLQWETEDSNDMLVVCQSIASFNRRLMLEITLQPDHTSLQEKSGWINAISQLLKLLKDSSIFNSSSSSDTNKNMQIVSRIYEKYQSSYLTESLYQYSFKVLGEDELAIRCVLGTLLLSGTKKSRYRTVVLNCEHPAFEDSLTATQMGQLSTSVQWEEWDKLRESEFGHRDVARSRDRVLMKDLEPLHRYTTFNEISGLFRIVVPSEAPVSGIGQENDITSVDPQKQWIDFGGYEITRPENKIPIELEQLNKHAFICGVPGSGKTTTAFNLLTQLWFHNIPFLVFEPAKTEYRSLLNINPNHFNYEILTSEQRKHCQSFSQEEKDSLKILTQELRVYTLGNDLISPFQFNPFEVSAGVPFFEHIANLEASFRGALPLFGPLPALLSESLEEIYYDKEWTGIEEGTPTNRAIPTMRDLYNKITALFETKDYVGEVKSNLKAALEVRIGSLLRRGVGAMLNTQRSSPTIAELLKYPTILELDYLNQDQANLMTFFLLTKIREYIKRNPNRTSGPGLPEHIILLEEAHNLVGRNLGINSPEEANTKQEAANYITRMLAEMRALREGIIIADQLPTGVAAEVVKNTNIKIAHRLVSLDDRKDIGQAMLLEQSQIEEIARLTPGESFIYMEGWYRPNVVKIPYENSAKVRLGIEESVTSSNIIRHIKQQNWYRKGMETLLNTAISEHKYFCEDYRKTVIELVDKQLQKVIQKSPHLEILFVELTREIFDRLVGELQLTLNQDPQEIRSALRGIDPRNPRSFKKLRYVSHLSLRELLELRSHLLAQLTTFDHQYQEVTTAYNRILGDKQNKQWQQVSRLLGAIEQRVATLAEFLGQPEQAAVVKENFGIIQVEWRKLTETNYASVGDNLEKLAKERKDWEVKLKEFFNQAIEQAKINKVNQDMQQGGQ</sequence>
<evidence type="ECO:0000313" key="3">
    <source>
        <dbReference type="Proteomes" id="UP000184550"/>
    </source>
</evidence>
<dbReference type="Proteomes" id="UP000184550">
    <property type="component" value="Unassembled WGS sequence"/>
</dbReference>
<evidence type="ECO:0000259" key="1">
    <source>
        <dbReference type="Pfam" id="PF01935"/>
    </source>
</evidence>
<dbReference type="InterPro" id="IPR002789">
    <property type="entry name" value="HerA_central"/>
</dbReference>
<dbReference type="EMBL" id="CZCU02000013">
    <property type="protein sequence ID" value="VXD10610.1"/>
    <property type="molecule type" value="Genomic_DNA"/>
</dbReference>
<proteinExistence type="predicted"/>
<dbReference type="RefSeq" id="WP_083617307.1">
    <property type="nucleotide sequence ID" value="NZ_LR734829.1"/>
</dbReference>
<feature type="domain" description="Helicase HerA central" evidence="1">
    <location>
        <begin position="398"/>
        <end position="658"/>
    </location>
</feature>
<dbReference type="AlphaFoldDB" id="A0A7Z9BGV8"/>
<evidence type="ECO:0000313" key="2">
    <source>
        <dbReference type="EMBL" id="VXD10610.1"/>
    </source>
</evidence>
<comment type="caution">
    <text evidence="2">The sequence shown here is derived from an EMBL/GenBank/DDBJ whole genome shotgun (WGS) entry which is preliminary data.</text>
</comment>
<dbReference type="PANTHER" id="PTHR42957:SF1">
    <property type="entry name" value="HELICASE MJ1565-RELATED"/>
    <property type="match status" value="1"/>
</dbReference>
<dbReference type="OrthoDB" id="9806951at2"/>
<protein>
    <recommendedName>
        <fullName evidence="1">Helicase HerA central domain-containing protein</fullName>
    </recommendedName>
</protein>
<dbReference type="InterPro" id="IPR008571">
    <property type="entry name" value="HerA-like"/>
</dbReference>